<dbReference type="PRINTS" id="PR01438">
    <property type="entry name" value="UNVRSLSTRESS"/>
</dbReference>
<evidence type="ECO:0000259" key="2">
    <source>
        <dbReference type="Pfam" id="PF00582"/>
    </source>
</evidence>
<comment type="caution">
    <text evidence="3">The sequence shown here is derived from an EMBL/GenBank/DDBJ whole genome shotgun (WGS) entry which is preliminary data.</text>
</comment>
<dbReference type="OrthoDB" id="9804721at2"/>
<dbReference type="AlphaFoldDB" id="M7PFV9"/>
<dbReference type="PATRIC" id="fig|1286106.3.peg.1749"/>
<sequence length="286" mass="31252">MTKIIACIDGSKAATAVCDAAAWASQQLCASLALLHVLDKTEYPTQEQHSNLSGNIGLGSRENLLEELVELDEKRSRLALEHGKHLLQAAKQRVESAGVAEVSIHQRHGNLLETLAEMEADMRLLVMGRQGEAHNDESHAIGSHLENVVRTLHKPILVALPEFKTPQNFMLAYDGSATAKSALDKIVDSPLLKNLPCHLVMVADATPQLEAELSEAGARMRNAGFEVTTAMRSGTVQPTLQKYQQQNTIDLLVMGAYGHSRIRQFLVGSNTAKMVRLSDIPLLLLR</sequence>
<comment type="similarity">
    <text evidence="1">Belongs to the universal stress protein A family.</text>
</comment>
<evidence type="ECO:0000256" key="1">
    <source>
        <dbReference type="ARBA" id="ARBA00008791"/>
    </source>
</evidence>
<dbReference type="SUPFAM" id="SSF52402">
    <property type="entry name" value="Adenine nucleotide alpha hydrolases-like"/>
    <property type="match status" value="2"/>
</dbReference>
<dbReference type="PANTHER" id="PTHR46268">
    <property type="entry name" value="STRESS RESPONSE PROTEIN NHAX"/>
    <property type="match status" value="1"/>
</dbReference>
<dbReference type="Pfam" id="PF00582">
    <property type="entry name" value="Usp"/>
    <property type="match status" value="2"/>
</dbReference>
<dbReference type="EMBL" id="APHR01000043">
    <property type="protein sequence ID" value="EMR12755.1"/>
    <property type="molecule type" value="Genomic_DNA"/>
</dbReference>
<dbReference type="eggNOG" id="COG0589">
    <property type="taxonomic scope" value="Bacteria"/>
</dbReference>
<proteinExistence type="inferred from homology"/>
<evidence type="ECO:0000313" key="3">
    <source>
        <dbReference type="EMBL" id="EMR12755.1"/>
    </source>
</evidence>
<dbReference type="Proteomes" id="UP000012019">
    <property type="component" value="Unassembled WGS sequence"/>
</dbReference>
<name>M7PFV9_9GAMM</name>
<dbReference type="PANTHER" id="PTHR46268:SF6">
    <property type="entry name" value="UNIVERSAL STRESS PROTEIN UP12"/>
    <property type="match status" value="1"/>
</dbReference>
<feature type="domain" description="UspA" evidence="2">
    <location>
        <begin position="2"/>
        <end position="158"/>
    </location>
</feature>
<dbReference type="Gene3D" id="3.40.50.12370">
    <property type="match status" value="1"/>
</dbReference>
<dbReference type="CDD" id="cd00293">
    <property type="entry name" value="USP-like"/>
    <property type="match status" value="2"/>
</dbReference>
<evidence type="ECO:0000313" key="4">
    <source>
        <dbReference type="Proteomes" id="UP000012019"/>
    </source>
</evidence>
<reference evidence="3 4" key="1">
    <citation type="journal article" date="2013" name="Genome Announc.">
        <title>Draft Genome Sequence of Methylophaga lonarensis MPLT, a Haloalkaliphilic (Non-Methane-Utilizing) Methylotroph.</title>
        <authorList>
            <person name="Shetty S.A."/>
            <person name="Marathe N.P."/>
            <person name="Munot H."/>
            <person name="Antony C.P."/>
            <person name="Dhotre D.P."/>
            <person name="Murrell J.C."/>
            <person name="Shouche Y.S."/>
        </authorList>
    </citation>
    <scope>NUCLEOTIDE SEQUENCE [LARGE SCALE GENOMIC DNA]</scope>
    <source>
        <strain evidence="3 4">MPL</strain>
    </source>
</reference>
<dbReference type="RefSeq" id="WP_009726717.1">
    <property type="nucleotide sequence ID" value="NZ_APHR01000043.1"/>
</dbReference>
<feature type="domain" description="UspA" evidence="2">
    <location>
        <begin position="168"/>
        <end position="286"/>
    </location>
</feature>
<accession>M7PFV9</accession>
<keyword evidence="4" id="KW-1185">Reference proteome</keyword>
<organism evidence="3 4">
    <name type="scientific">Methylophaga lonarensis MPL</name>
    <dbReference type="NCBI Taxonomy" id="1286106"/>
    <lineage>
        <taxon>Bacteria</taxon>
        <taxon>Pseudomonadati</taxon>
        <taxon>Pseudomonadota</taxon>
        <taxon>Gammaproteobacteria</taxon>
        <taxon>Thiotrichales</taxon>
        <taxon>Piscirickettsiaceae</taxon>
        <taxon>Methylophaga</taxon>
    </lineage>
</organism>
<gene>
    <name evidence="3" type="ORF">MPL1_08713</name>
</gene>
<dbReference type="InterPro" id="IPR006015">
    <property type="entry name" value="Universal_stress_UspA"/>
</dbReference>
<protein>
    <submittedName>
        <fullName evidence="3">UspA domain-containing protein</fullName>
    </submittedName>
</protein>
<dbReference type="STRING" id="1286106.MPL1_08713"/>
<dbReference type="InterPro" id="IPR006016">
    <property type="entry name" value="UspA"/>
</dbReference>